<dbReference type="InterPro" id="IPR006311">
    <property type="entry name" value="TAT_signal"/>
</dbReference>
<evidence type="ECO:0000256" key="1">
    <source>
        <dbReference type="SAM" id="MobiDB-lite"/>
    </source>
</evidence>
<reference evidence="2 3" key="1">
    <citation type="submission" date="2019-06" db="EMBL/GenBank/DDBJ databases">
        <title>Whole genome shotgun sequence of Streptomyces cacaoi subsp. cacaoi NBRC 12748.</title>
        <authorList>
            <person name="Hosoyama A."/>
            <person name="Uohara A."/>
            <person name="Ohji S."/>
            <person name="Ichikawa N."/>
        </authorList>
    </citation>
    <scope>NUCLEOTIDE SEQUENCE [LARGE SCALE GENOMIC DNA]</scope>
    <source>
        <strain evidence="2 3">NBRC 12748</strain>
    </source>
</reference>
<comment type="caution">
    <text evidence="2">The sequence shown here is derived from an EMBL/GenBank/DDBJ whole genome shotgun (WGS) entry which is preliminary data.</text>
</comment>
<proteinExistence type="predicted"/>
<feature type="region of interest" description="Disordered" evidence="1">
    <location>
        <begin position="1"/>
        <end position="114"/>
    </location>
</feature>
<name>A0A4Y3QTI7_STRCI</name>
<dbReference type="PROSITE" id="PS51318">
    <property type="entry name" value="TAT"/>
    <property type="match status" value="1"/>
</dbReference>
<keyword evidence="3" id="KW-1185">Reference proteome</keyword>
<organism evidence="2 3">
    <name type="scientific">Streptomyces cacaoi</name>
    <dbReference type="NCBI Taxonomy" id="1898"/>
    <lineage>
        <taxon>Bacteria</taxon>
        <taxon>Bacillati</taxon>
        <taxon>Actinomycetota</taxon>
        <taxon>Actinomycetes</taxon>
        <taxon>Kitasatosporales</taxon>
        <taxon>Streptomycetaceae</taxon>
        <taxon>Streptomyces</taxon>
    </lineage>
</organism>
<accession>A0A4Y3QTI7</accession>
<protein>
    <submittedName>
        <fullName evidence="2">Uncharacterized protein</fullName>
    </submittedName>
</protein>
<feature type="compositionally biased region" description="Low complexity" evidence="1">
    <location>
        <begin position="9"/>
        <end position="37"/>
    </location>
</feature>
<evidence type="ECO:0000313" key="2">
    <source>
        <dbReference type="EMBL" id="GEB48532.1"/>
    </source>
</evidence>
<evidence type="ECO:0000313" key="3">
    <source>
        <dbReference type="Proteomes" id="UP000319210"/>
    </source>
</evidence>
<dbReference type="AlphaFoldDB" id="A0A4Y3QTI7"/>
<feature type="compositionally biased region" description="Basic and acidic residues" evidence="1">
    <location>
        <begin position="76"/>
        <end position="91"/>
    </location>
</feature>
<sequence>MSMPRRSVPPIAAGAGPGAATPGPAALATPGAAQAPPYRRGQPARDAPDEARSDGERSDGERPGTHGPGRRAGSVRPREQGSGHRPWERVVRRSCAAGEWTDPLNRRRGCRGRR</sequence>
<dbReference type="EMBL" id="BJMM01000003">
    <property type="protein sequence ID" value="GEB48532.1"/>
    <property type="molecule type" value="Genomic_DNA"/>
</dbReference>
<feature type="compositionally biased region" description="Basic and acidic residues" evidence="1">
    <location>
        <begin position="46"/>
        <end position="64"/>
    </location>
</feature>
<dbReference type="Proteomes" id="UP000319210">
    <property type="component" value="Unassembled WGS sequence"/>
</dbReference>
<gene>
    <name evidence="2" type="ORF">SCA03_10830</name>
</gene>